<dbReference type="EMBL" id="KN832876">
    <property type="protein sequence ID" value="KIN00848.1"/>
    <property type="molecule type" value="Genomic_DNA"/>
</dbReference>
<reference evidence="3" key="2">
    <citation type="submission" date="2015-01" db="EMBL/GenBank/DDBJ databases">
        <title>Evolutionary Origins and Diversification of the Mycorrhizal Mutualists.</title>
        <authorList>
            <consortium name="DOE Joint Genome Institute"/>
            <consortium name="Mycorrhizal Genomics Consortium"/>
            <person name="Kohler A."/>
            <person name="Kuo A."/>
            <person name="Nagy L.G."/>
            <person name="Floudas D."/>
            <person name="Copeland A."/>
            <person name="Barry K.W."/>
            <person name="Cichocki N."/>
            <person name="Veneault-Fourrey C."/>
            <person name="LaButti K."/>
            <person name="Lindquist E.A."/>
            <person name="Lipzen A."/>
            <person name="Lundell T."/>
            <person name="Morin E."/>
            <person name="Murat C."/>
            <person name="Riley R."/>
            <person name="Ohm R."/>
            <person name="Sun H."/>
            <person name="Tunlid A."/>
            <person name="Henrissat B."/>
            <person name="Grigoriev I.V."/>
            <person name="Hibbett D.S."/>
            <person name="Martin F."/>
        </authorList>
    </citation>
    <scope>NUCLEOTIDE SEQUENCE [LARGE SCALE GENOMIC DNA]</scope>
    <source>
        <strain evidence="3">Zn</strain>
    </source>
</reference>
<dbReference type="Proteomes" id="UP000054321">
    <property type="component" value="Unassembled WGS sequence"/>
</dbReference>
<feature type="region of interest" description="Disordered" evidence="1">
    <location>
        <begin position="222"/>
        <end position="290"/>
    </location>
</feature>
<feature type="region of interest" description="Disordered" evidence="1">
    <location>
        <begin position="407"/>
        <end position="448"/>
    </location>
</feature>
<proteinExistence type="predicted"/>
<dbReference type="HOGENOM" id="CLU_611244_0_0_1"/>
<dbReference type="InParanoid" id="A0A0C3DFV2"/>
<keyword evidence="3" id="KW-1185">Reference proteome</keyword>
<feature type="compositionally biased region" description="Low complexity" evidence="1">
    <location>
        <begin position="13"/>
        <end position="26"/>
    </location>
</feature>
<dbReference type="AlphaFoldDB" id="A0A0C3DFV2"/>
<sequence>MAPGKTQPKKSSKPSSKISKTPRSSPQHTERTHAENQERAYIAASRRSDRSMDARIESAKRASEIHYQRTGRYLRVRAEDVINEEMYEEEDLDYLTQYRRLSNHIQASGQHSRHRVLEALMNHAAMQAAQNGQIGRRSTRQHVGRDAGQINLQTPFPLPPYSAANPRAEASLPHFLTGRSRDEQRQLERKRLRRVQYTQSYAHAQHVRYMPYQVGRARVQSFPPRSPQLAPTIPVQSSSNVLQPASPAQDSFSLATSSSPGRLSNEQTNLAGSESSPTGVEPTSHQDQQGSFPTFIMASQSQGGTLPPAPYLAHLPPSLPVPTYRPTAYPGVFGSLLMYENLPGYDITYDMQGLDPGQWQQHQNRPPMLPLPPNEMLRGPVINYLGSPAAPSVPDDSVPHSNQLELEQGEEDTAINYTMGLENNSWAPFDEDPFLRDPWDEEPGPKFE</sequence>
<reference evidence="2 3" key="1">
    <citation type="submission" date="2014-04" db="EMBL/GenBank/DDBJ databases">
        <authorList>
            <consortium name="DOE Joint Genome Institute"/>
            <person name="Kuo A."/>
            <person name="Martino E."/>
            <person name="Perotto S."/>
            <person name="Kohler A."/>
            <person name="Nagy L.G."/>
            <person name="Floudas D."/>
            <person name="Copeland A."/>
            <person name="Barry K.W."/>
            <person name="Cichocki N."/>
            <person name="Veneault-Fourrey C."/>
            <person name="LaButti K."/>
            <person name="Lindquist E.A."/>
            <person name="Lipzen A."/>
            <person name="Lundell T."/>
            <person name="Morin E."/>
            <person name="Murat C."/>
            <person name="Sun H."/>
            <person name="Tunlid A."/>
            <person name="Henrissat B."/>
            <person name="Grigoriev I.V."/>
            <person name="Hibbett D.S."/>
            <person name="Martin F."/>
            <person name="Nordberg H.P."/>
            <person name="Cantor M.N."/>
            <person name="Hua S.X."/>
        </authorList>
    </citation>
    <scope>NUCLEOTIDE SEQUENCE [LARGE SCALE GENOMIC DNA]</scope>
    <source>
        <strain evidence="2 3">Zn</strain>
    </source>
</reference>
<feature type="region of interest" description="Disordered" evidence="1">
    <location>
        <begin position="1"/>
        <end position="53"/>
    </location>
</feature>
<evidence type="ECO:0000256" key="1">
    <source>
        <dbReference type="SAM" id="MobiDB-lite"/>
    </source>
</evidence>
<accession>A0A0C3DFV2</accession>
<feature type="compositionally biased region" description="Polar residues" evidence="1">
    <location>
        <begin position="234"/>
        <end position="290"/>
    </location>
</feature>
<gene>
    <name evidence="2" type="ORF">OIDMADRAFT_53992</name>
</gene>
<name>A0A0C3DFV2_OIDMZ</name>
<evidence type="ECO:0000313" key="2">
    <source>
        <dbReference type="EMBL" id="KIN00848.1"/>
    </source>
</evidence>
<feature type="compositionally biased region" description="Basic and acidic residues" evidence="1">
    <location>
        <begin position="433"/>
        <end position="448"/>
    </location>
</feature>
<organism evidence="2 3">
    <name type="scientific">Oidiodendron maius (strain Zn)</name>
    <dbReference type="NCBI Taxonomy" id="913774"/>
    <lineage>
        <taxon>Eukaryota</taxon>
        <taxon>Fungi</taxon>
        <taxon>Dikarya</taxon>
        <taxon>Ascomycota</taxon>
        <taxon>Pezizomycotina</taxon>
        <taxon>Leotiomycetes</taxon>
        <taxon>Leotiomycetes incertae sedis</taxon>
        <taxon>Myxotrichaceae</taxon>
        <taxon>Oidiodendron</taxon>
    </lineage>
</organism>
<dbReference type="STRING" id="913774.A0A0C3DFV2"/>
<protein>
    <submittedName>
        <fullName evidence="2">Uncharacterized protein</fullName>
    </submittedName>
</protein>
<feature type="compositionally biased region" description="Basic and acidic residues" evidence="1">
    <location>
        <begin position="28"/>
        <end position="38"/>
    </location>
</feature>
<evidence type="ECO:0000313" key="3">
    <source>
        <dbReference type="Proteomes" id="UP000054321"/>
    </source>
</evidence>
<dbReference type="OrthoDB" id="5397087at2759"/>